<dbReference type="PANTHER" id="PTHR42877">
    <property type="entry name" value="L-ORNITHINE N(5)-MONOOXYGENASE-RELATED"/>
    <property type="match status" value="1"/>
</dbReference>
<comment type="caution">
    <text evidence="6">The sequence shown here is derived from an EMBL/GenBank/DDBJ whole genome shotgun (WGS) entry which is preliminary data.</text>
</comment>
<keyword evidence="5" id="KW-0560">Oxidoreductase</keyword>
<dbReference type="GO" id="GO:0050660">
    <property type="term" value="F:flavin adenine dinucleotide binding"/>
    <property type="evidence" value="ECO:0007669"/>
    <property type="project" value="InterPro"/>
</dbReference>
<evidence type="ECO:0000256" key="2">
    <source>
        <dbReference type="ARBA" id="ARBA00010139"/>
    </source>
</evidence>
<keyword evidence="7" id="KW-1185">Reference proteome</keyword>
<keyword evidence="3" id="KW-0285">Flavoprotein</keyword>
<dbReference type="AlphaFoldDB" id="A0A9W9WC16"/>
<sequence length="410" mass="45751">MSPQAFTHNYVSASYSQIACIGTGLSAIALGATLKRWYDMDDIHFFERHADCGGTWHISSYPGCACDVPSALYSFSFALSSRWTKLMPSYKEIKSYHDEVVEDYGLRGRMTFNTEVEECFWCEDISRWTMKLRNVVTGEVTHHECQILFAATGQLVEPKPCDIPGSETFKGCIFHSARWDHNVDLDGKNVIVIGNGCTAAQIVPAIVNQAAAELRLKRRQKVEKYMRETAPAKYHDTLIPDFDVGCKRRIFNGGYLESLHNEKLFLEETKITEITPDGIRTTDKFYPADVIVLATGFQTNKFLPYTEIHGLEGTISDHWARYDGPGAYNCSAMSGFPNFFLLLGPNAATGHTSALMAAENSVNYALRVLKPVLDGKAASINLKQEAEDAYVHRVQEALLHMVWNAGCASV</sequence>
<dbReference type="GO" id="GO:0050661">
    <property type="term" value="F:NADP binding"/>
    <property type="evidence" value="ECO:0007669"/>
    <property type="project" value="InterPro"/>
</dbReference>
<dbReference type="GeneID" id="81364751"/>
<comment type="similarity">
    <text evidence="2">Belongs to the FAD-binding monooxygenase family.</text>
</comment>
<dbReference type="PANTHER" id="PTHR42877:SF10">
    <property type="entry name" value="L-ORNITHINE N(5)-OXYGENASE"/>
    <property type="match status" value="1"/>
</dbReference>
<organism evidence="6 7">
    <name type="scientific">Penicillium cosmopolitanum</name>
    <dbReference type="NCBI Taxonomy" id="1131564"/>
    <lineage>
        <taxon>Eukaryota</taxon>
        <taxon>Fungi</taxon>
        <taxon>Dikarya</taxon>
        <taxon>Ascomycota</taxon>
        <taxon>Pezizomycotina</taxon>
        <taxon>Eurotiomycetes</taxon>
        <taxon>Eurotiomycetidae</taxon>
        <taxon>Eurotiales</taxon>
        <taxon>Aspergillaceae</taxon>
        <taxon>Penicillium</taxon>
    </lineage>
</organism>
<reference evidence="6" key="1">
    <citation type="submission" date="2022-12" db="EMBL/GenBank/DDBJ databases">
        <authorList>
            <person name="Petersen C."/>
        </authorList>
    </citation>
    <scope>NUCLEOTIDE SEQUENCE</scope>
    <source>
        <strain evidence="6">IBT 29677</strain>
    </source>
</reference>
<dbReference type="OrthoDB" id="74360at2759"/>
<comment type="cofactor">
    <cofactor evidence="1">
        <name>FAD</name>
        <dbReference type="ChEBI" id="CHEBI:57692"/>
    </cofactor>
</comment>
<proteinExistence type="inferred from homology"/>
<dbReference type="Proteomes" id="UP001147747">
    <property type="component" value="Unassembled WGS sequence"/>
</dbReference>
<dbReference type="InterPro" id="IPR051209">
    <property type="entry name" value="FAD-bind_Monooxygenase_sf"/>
</dbReference>
<dbReference type="Pfam" id="PF00743">
    <property type="entry name" value="FMO-like"/>
    <property type="match status" value="1"/>
</dbReference>
<dbReference type="InterPro" id="IPR020946">
    <property type="entry name" value="Flavin_mOase-like"/>
</dbReference>
<name>A0A9W9WC16_9EURO</name>
<dbReference type="GO" id="GO:0004499">
    <property type="term" value="F:N,N-dimethylaniline monooxygenase activity"/>
    <property type="evidence" value="ECO:0007669"/>
    <property type="project" value="InterPro"/>
</dbReference>
<dbReference type="SUPFAM" id="SSF51905">
    <property type="entry name" value="FAD/NAD(P)-binding domain"/>
    <property type="match status" value="2"/>
</dbReference>
<evidence type="ECO:0000256" key="3">
    <source>
        <dbReference type="ARBA" id="ARBA00022630"/>
    </source>
</evidence>
<dbReference type="InterPro" id="IPR036188">
    <property type="entry name" value="FAD/NAD-bd_sf"/>
</dbReference>
<protein>
    <submittedName>
        <fullName evidence="6">Flavo-protein</fullName>
    </submittedName>
</protein>
<evidence type="ECO:0000256" key="5">
    <source>
        <dbReference type="ARBA" id="ARBA00023002"/>
    </source>
</evidence>
<gene>
    <name evidence="6" type="ORF">N7509_001134</name>
</gene>
<dbReference type="Gene3D" id="3.50.50.60">
    <property type="entry name" value="FAD/NAD(P)-binding domain"/>
    <property type="match status" value="3"/>
</dbReference>
<accession>A0A9W9WC16</accession>
<reference evidence="6" key="2">
    <citation type="journal article" date="2023" name="IMA Fungus">
        <title>Comparative genomic study of the Penicillium genus elucidates a diverse pangenome and 15 lateral gene transfer events.</title>
        <authorList>
            <person name="Petersen C."/>
            <person name="Sorensen T."/>
            <person name="Nielsen M.R."/>
            <person name="Sondergaard T.E."/>
            <person name="Sorensen J.L."/>
            <person name="Fitzpatrick D.A."/>
            <person name="Frisvad J.C."/>
            <person name="Nielsen K.L."/>
        </authorList>
    </citation>
    <scope>NUCLEOTIDE SEQUENCE</scope>
    <source>
        <strain evidence="6">IBT 29677</strain>
    </source>
</reference>
<evidence type="ECO:0000256" key="1">
    <source>
        <dbReference type="ARBA" id="ARBA00001974"/>
    </source>
</evidence>
<evidence type="ECO:0000313" key="7">
    <source>
        <dbReference type="Proteomes" id="UP001147747"/>
    </source>
</evidence>
<dbReference type="EMBL" id="JAPZBU010000003">
    <property type="protein sequence ID" value="KAJ5414507.1"/>
    <property type="molecule type" value="Genomic_DNA"/>
</dbReference>
<keyword evidence="4" id="KW-0274">FAD</keyword>
<evidence type="ECO:0000313" key="6">
    <source>
        <dbReference type="EMBL" id="KAJ5414507.1"/>
    </source>
</evidence>
<dbReference type="RefSeq" id="XP_056494353.1">
    <property type="nucleotide sequence ID" value="XM_056625771.1"/>
</dbReference>
<evidence type="ECO:0000256" key="4">
    <source>
        <dbReference type="ARBA" id="ARBA00022827"/>
    </source>
</evidence>